<protein>
    <submittedName>
        <fullName evidence="5">NmrA family NAD(P)-binding protein</fullName>
    </submittedName>
</protein>
<dbReference type="Proteomes" id="UP001176429">
    <property type="component" value="Unassembled WGS sequence"/>
</dbReference>
<accession>A0ABT9BEJ7</accession>
<dbReference type="PANTHER" id="PTHR47706">
    <property type="entry name" value="NMRA-LIKE FAMILY PROTEIN"/>
    <property type="match status" value="1"/>
</dbReference>
<evidence type="ECO:0000256" key="2">
    <source>
        <dbReference type="ARBA" id="ARBA00023002"/>
    </source>
</evidence>
<dbReference type="Gene3D" id="3.90.25.10">
    <property type="entry name" value="UDP-galactose 4-epimerase, domain 1"/>
    <property type="match status" value="1"/>
</dbReference>
<keyword evidence="6" id="KW-1185">Reference proteome</keyword>
<evidence type="ECO:0000256" key="1">
    <source>
        <dbReference type="ARBA" id="ARBA00022857"/>
    </source>
</evidence>
<keyword evidence="3" id="KW-0812">Transmembrane</keyword>
<dbReference type="Gene3D" id="3.40.50.720">
    <property type="entry name" value="NAD(P)-binding Rossmann-like Domain"/>
    <property type="match status" value="1"/>
</dbReference>
<feature type="transmembrane region" description="Helical" evidence="3">
    <location>
        <begin position="12"/>
        <end position="30"/>
    </location>
</feature>
<dbReference type="RefSeq" id="WP_305008075.1">
    <property type="nucleotide sequence ID" value="NZ_JAUQSY010000013.1"/>
</dbReference>
<keyword evidence="2" id="KW-0560">Oxidoreductase</keyword>
<dbReference type="PANTHER" id="PTHR47706:SF1">
    <property type="entry name" value="CIPA-LIKE, PUTATIVE (AFU_ORTHOLOGUE AFUA_1G12460)-RELATED"/>
    <property type="match status" value="1"/>
</dbReference>
<organism evidence="5 6">
    <name type="scientific">Hymenobacter aranciens</name>
    <dbReference type="NCBI Taxonomy" id="3063996"/>
    <lineage>
        <taxon>Bacteria</taxon>
        <taxon>Pseudomonadati</taxon>
        <taxon>Bacteroidota</taxon>
        <taxon>Cytophagia</taxon>
        <taxon>Cytophagales</taxon>
        <taxon>Hymenobacteraceae</taxon>
        <taxon>Hymenobacter</taxon>
    </lineage>
</organism>
<dbReference type="InterPro" id="IPR036291">
    <property type="entry name" value="NAD(P)-bd_dom_sf"/>
</dbReference>
<keyword evidence="3" id="KW-1133">Transmembrane helix</keyword>
<evidence type="ECO:0000313" key="5">
    <source>
        <dbReference type="EMBL" id="MDO7876694.1"/>
    </source>
</evidence>
<dbReference type="InterPro" id="IPR008030">
    <property type="entry name" value="NmrA-like"/>
</dbReference>
<dbReference type="EMBL" id="JAUQSY010000013">
    <property type="protein sequence ID" value="MDO7876694.1"/>
    <property type="molecule type" value="Genomic_DNA"/>
</dbReference>
<sequence length="304" mass="32751">MTPSSPISSPAPIALAGATGALGLLIAHYLRQRGGTVRALVRPESAHRAEAESLRLQGVEIVEVDLDNVSELTRACAGAGCVVSALSGLRGIIVEAQTRLLEAAVAAGVPRFIPSDFSAEFADLPEGANRNFDLRREFQERLDAAPIRATSILNGMFTDLLTGQAPVVLSGPRRVVYWGDADQPLDFTTMRNTAEYTAAAALDADTPRTLRIAGEVATIRDLRRAASEATGQDYKLLRVGGLGLLGGMIKVTRALMPAHDEVFPPWQGMQYLHNMLSGQAKLREPLDNDRYPGIRWTTVREVLA</sequence>
<keyword evidence="1" id="KW-0521">NADP</keyword>
<evidence type="ECO:0000259" key="4">
    <source>
        <dbReference type="Pfam" id="PF05368"/>
    </source>
</evidence>
<gene>
    <name evidence="5" type="ORF">Q5H93_18255</name>
</gene>
<evidence type="ECO:0000313" key="6">
    <source>
        <dbReference type="Proteomes" id="UP001176429"/>
    </source>
</evidence>
<evidence type="ECO:0000256" key="3">
    <source>
        <dbReference type="SAM" id="Phobius"/>
    </source>
</evidence>
<comment type="caution">
    <text evidence="5">The sequence shown here is derived from an EMBL/GenBank/DDBJ whole genome shotgun (WGS) entry which is preliminary data.</text>
</comment>
<feature type="domain" description="NmrA-like" evidence="4">
    <location>
        <begin position="13"/>
        <end position="233"/>
    </location>
</feature>
<dbReference type="Pfam" id="PF05368">
    <property type="entry name" value="NmrA"/>
    <property type="match status" value="1"/>
</dbReference>
<reference evidence="5" key="1">
    <citation type="submission" date="2023-07" db="EMBL/GenBank/DDBJ databases">
        <authorList>
            <person name="Kim M.K."/>
        </authorList>
    </citation>
    <scope>NUCLEOTIDE SEQUENCE</scope>
    <source>
        <strain evidence="5">ASUV-10-1</strain>
    </source>
</reference>
<dbReference type="SUPFAM" id="SSF51735">
    <property type="entry name" value="NAD(P)-binding Rossmann-fold domains"/>
    <property type="match status" value="1"/>
</dbReference>
<proteinExistence type="predicted"/>
<name>A0ABT9BEJ7_9BACT</name>
<keyword evidence="3" id="KW-0472">Membrane</keyword>
<dbReference type="InterPro" id="IPR051609">
    <property type="entry name" value="NmrA/Isoflavone_reductase-like"/>
</dbReference>